<keyword evidence="2" id="KW-1185">Reference proteome</keyword>
<proteinExistence type="predicted"/>
<reference evidence="1" key="1">
    <citation type="journal article" date="2014" name="Int. J. Syst. Evol. Microbiol.">
        <title>Complete genome sequence of Corynebacterium casei LMG S-19264T (=DSM 44701T), isolated from a smear-ripened cheese.</title>
        <authorList>
            <consortium name="US DOE Joint Genome Institute (JGI-PGF)"/>
            <person name="Walter F."/>
            <person name="Albersmeier A."/>
            <person name="Kalinowski J."/>
            <person name="Ruckert C."/>
        </authorList>
    </citation>
    <scope>NUCLEOTIDE SEQUENCE</scope>
    <source>
        <strain evidence="1">KCTC 23310</strain>
    </source>
</reference>
<reference evidence="1" key="2">
    <citation type="submission" date="2020-09" db="EMBL/GenBank/DDBJ databases">
        <authorList>
            <person name="Sun Q."/>
            <person name="Kim S."/>
        </authorList>
    </citation>
    <scope>NUCLEOTIDE SEQUENCE</scope>
    <source>
        <strain evidence="1">KCTC 23310</strain>
    </source>
</reference>
<comment type="caution">
    <text evidence="1">The sequence shown here is derived from an EMBL/GenBank/DDBJ whole genome shotgun (WGS) entry which is preliminary data.</text>
</comment>
<evidence type="ECO:0000313" key="1">
    <source>
        <dbReference type="EMBL" id="GHC46038.1"/>
    </source>
</evidence>
<dbReference type="Proteomes" id="UP000638981">
    <property type="component" value="Unassembled WGS sequence"/>
</dbReference>
<dbReference type="AlphaFoldDB" id="A0A918WFC6"/>
<evidence type="ECO:0000313" key="2">
    <source>
        <dbReference type="Proteomes" id="UP000638981"/>
    </source>
</evidence>
<protein>
    <submittedName>
        <fullName evidence="1">Uncharacterized protein</fullName>
    </submittedName>
</protein>
<accession>A0A918WFC6</accession>
<organism evidence="1 2">
    <name type="scientific">Neogemmobacter tilapiae</name>
    <dbReference type="NCBI Taxonomy" id="875041"/>
    <lineage>
        <taxon>Bacteria</taxon>
        <taxon>Pseudomonadati</taxon>
        <taxon>Pseudomonadota</taxon>
        <taxon>Alphaproteobacteria</taxon>
        <taxon>Rhodobacterales</taxon>
        <taxon>Paracoccaceae</taxon>
        <taxon>Neogemmobacter</taxon>
    </lineage>
</organism>
<name>A0A918WFC6_9RHOB</name>
<gene>
    <name evidence="1" type="ORF">GCM10007315_04580</name>
</gene>
<dbReference type="EMBL" id="BMYJ01000001">
    <property type="protein sequence ID" value="GHC46038.1"/>
    <property type="molecule type" value="Genomic_DNA"/>
</dbReference>
<sequence length="118" mass="13889">MTEKSNPMDRLADFVKSGRNRTEPIPDDIKEDLGKWLDEENRKRRASYSDPMLPPWQYRPDIPRASMGWRMGPGEDYIMDFLNWYRALSVEQQQIYAKGHPEPNDWDGFLSSILPKAE</sequence>